<name>A0A8S5QV20_9CAUD</name>
<accession>A0A8S5QV20</accession>
<dbReference type="EMBL" id="BK015742">
    <property type="protein sequence ID" value="DAE22904.1"/>
    <property type="molecule type" value="Genomic_DNA"/>
</dbReference>
<sequence length="103" mass="11584">MKRNNEKTKKSVKMFDNSEMADRLGAIDGITLESTTRAIIKCVSCCSMVSSVADTVIRENAGIGRNRDIDEIVRLCAAATDKLLELMRGKMEENMYVTDFRQM</sequence>
<protein>
    <submittedName>
        <fullName evidence="1">Uncharacterized protein</fullName>
    </submittedName>
</protein>
<reference evidence="1" key="1">
    <citation type="journal article" date="2021" name="Proc. Natl. Acad. Sci. U.S.A.">
        <title>A Catalog of Tens of Thousands of Viruses from Human Metagenomes Reveals Hidden Associations with Chronic Diseases.</title>
        <authorList>
            <person name="Tisza M.J."/>
            <person name="Buck C.B."/>
        </authorList>
    </citation>
    <scope>NUCLEOTIDE SEQUENCE</scope>
    <source>
        <strain evidence="1">CthIt11</strain>
    </source>
</reference>
<organism evidence="1">
    <name type="scientific">Siphoviridae sp. cthIt11</name>
    <dbReference type="NCBI Taxonomy" id="2826423"/>
    <lineage>
        <taxon>Viruses</taxon>
        <taxon>Duplodnaviria</taxon>
        <taxon>Heunggongvirae</taxon>
        <taxon>Uroviricota</taxon>
        <taxon>Caudoviricetes</taxon>
    </lineage>
</organism>
<proteinExistence type="predicted"/>
<evidence type="ECO:0000313" key="1">
    <source>
        <dbReference type="EMBL" id="DAE22904.1"/>
    </source>
</evidence>